<evidence type="ECO:0000313" key="2">
    <source>
        <dbReference type="EMBL" id="GLI62169.1"/>
    </source>
</evidence>
<sequence>MSEEADWTPFCVPWTWTRERCLYWRCPQPILITCVIDGVQDTDPSIACVIHRDKQLGFRAIPNDMSRACKFIGLHLVDIARRDLANSSTITFYLTRGSCPCERQLPPPAQQPQQRQQFLKGKPNMALGAQGQHARRQVLSTGQSEGTSTNEDDGAAAEAAATAARRDFMSGGGARGNGHGAVQAIGLGGSSGSGAAGITGAGLGLPGSVVAQPGRCRCPCHARHLTQVLVSSEEGEEMEERGEERPFSKQKGACGSAGIDRDGGRAASGGPTAEAALAVDRRNAAGAARLAALRPLPRMSAAPREAVASNRSSKQRSRVPLMRLAASYLPSHVTAAAAGGPRATTIPPTTATAAGATGTAAAAAAAGVAPALERLYISQRSYRYMGPANCTVLARPHHSTVAAFVIEKYFPKHKRVLVTVEIDGVLQPAHEQYASCRVTSFMSYSTRIYRIFPTPPLAVGKLCVGWGLMPDDNVLIMQVVSDSKSYGGIEEGLVRPQHPRGDNGAHGGGGSGQAEKRKRTVADAGLEERRLTRTASIGGILGSGEEMTRGSASMAASSSDMEDDEEHGEGETERFDEGECEGEEGEGWRSH</sequence>
<proteinExistence type="predicted"/>
<reference evidence="2 3" key="1">
    <citation type="journal article" date="2023" name="IScience">
        <title>Expanded male sex-determining region conserved during the evolution of homothallism in the green alga Volvox.</title>
        <authorList>
            <person name="Yamamoto K."/>
            <person name="Matsuzaki R."/>
            <person name="Mahakham W."/>
            <person name="Heman W."/>
            <person name="Sekimoto H."/>
            <person name="Kawachi M."/>
            <person name="Minakuchi Y."/>
            <person name="Toyoda A."/>
            <person name="Nozaki H."/>
        </authorList>
    </citation>
    <scope>NUCLEOTIDE SEQUENCE [LARGE SCALE GENOMIC DNA]</scope>
    <source>
        <strain evidence="2 3">NIES-4468</strain>
    </source>
</reference>
<feature type="region of interest" description="Disordered" evidence="1">
    <location>
        <begin position="231"/>
        <end position="270"/>
    </location>
</feature>
<feature type="compositionally biased region" description="Polar residues" evidence="1">
    <location>
        <begin position="138"/>
        <end position="149"/>
    </location>
</feature>
<organism evidence="2 3">
    <name type="scientific">Volvox africanus</name>
    <dbReference type="NCBI Taxonomy" id="51714"/>
    <lineage>
        <taxon>Eukaryota</taxon>
        <taxon>Viridiplantae</taxon>
        <taxon>Chlorophyta</taxon>
        <taxon>core chlorophytes</taxon>
        <taxon>Chlorophyceae</taxon>
        <taxon>CS clade</taxon>
        <taxon>Chlamydomonadales</taxon>
        <taxon>Volvocaceae</taxon>
        <taxon>Volvox</taxon>
    </lineage>
</organism>
<feature type="compositionally biased region" description="Low complexity" evidence="1">
    <location>
        <begin position="550"/>
        <end position="559"/>
    </location>
</feature>
<dbReference type="Proteomes" id="UP001165090">
    <property type="component" value="Unassembled WGS sequence"/>
</dbReference>
<dbReference type="EMBL" id="BSDZ01000011">
    <property type="protein sequence ID" value="GLI62169.1"/>
    <property type="molecule type" value="Genomic_DNA"/>
</dbReference>
<feature type="region of interest" description="Disordered" evidence="1">
    <location>
        <begin position="129"/>
        <end position="163"/>
    </location>
</feature>
<evidence type="ECO:0000256" key="1">
    <source>
        <dbReference type="SAM" id="MobiDB-lite"/>
    </source>
</evidence>
<gene>
    <name evidence="2" type="ORF">VaNZ11_004749</name>
</gene>
<comment type="caution">
    <text evidence="2">The sequence shown here is derived from an EMBL/GenBank/DDBJ whole genome shotgun (WGS) entry which is preliminary data.</text>
</comment>
<accession>A0ABQ5RXM8</accession>
<feature type="region of interest" description="Disordered" evidence="1">
    <location>
        <begin position="489"/>
        <end position="591"/>
    </location>
</feature>
<keyword evidence="3" id="KW-1185">Reference proteome</keyword>
<protein>
    <submittedName>
        <fullName evidence="2">Uncharacterized protein</fullName>
    </submittedName>
</protein>
<name>A0ABQ5RXM8_9CHLO</name>
<evidence type="ECO:0000313" key="3">
    <source>
        <dbReference type="Proteomes" id="UP001165090"/>
    </source>
</evidence>